<evidence type="ECO:0000313" key="5">
    <source>
        <dbReference type="Proteomes" id="UP000565441"/>
    </source>
</evidence>
<organism evidence="4 5">
    <name type="scientific">Tricholomella constricta</name>
    <dbReference type="NCBI Taxonomy" id="117010"/>
    <lineage>
        <taxon>Eukaryota</taxon>
        <taxon>Fungi</taxon>
        <taxon>Dikarya</taxon>
        <taxon>Basidiomycota</taxon>
        <taxon>Agaricomycotina</taxon>
        <taxon>Agaricomycetes</taxon>
        <taxon>Agaricomycetidae</taxon>
        <taxon>Agaricales</taxon>
        <taxon>Tricholomatineae</taxon>
        <taxon>Lyophyllaceae</taxon>
        <taxon>Tricholomella</taxon>
    </lineage>
</organism>
<name>A0A8H5GZH5_9AGAR</name>
<dbReference type="PANTHER" id="PTHR34814">
    <property type="entry name" value="NITROSOGUANIDINE RESISTANCE PROTEIN SNG1"/>
    <property type="match status" value="1"/>
</dbReference>
<dbReference type="OrthoDB" id="2140105at2759"/>
<dbReference type="Pfam" id="PF12051">
    <property type="entry name" value="DUF3533"/>
    <property type="match status" value="1"/>
</dbReference>
<feature type="region of interest" description="Disordered" evidence="1">
    <location>
        <begin position="437"/>
        <end position="457"/>
    </location>
</feature>
<dbReference type="GO" id="GO:0016020">
    <property type="term" value="C:membrane"/>
    <property type="evidence" value="ECO:0007669"/>
    <property type="project" value="TreeGrafter"/>
</dbReference>
<dbReference type="InterPro" id="IPR053001">
    <property type="entry name" value="MNNG_permease-like"/>
</dbReference>
<protein>
    <recommendedName>
        <fullName evidence="3">DUF3533 domain-containing protein</fullName>
    </recommendedName>
</protein>
<keyword evidence="2" id="KW-0472">Membrane</keyword>
<dbReference type="Proteomes" id="UP000565441">
    <property type="component" value="Unassembled WGS sequence"/>
</dbReference>
<feature type="region of interest" description="Disordered" evidence="1">
    <location>
        <begin position="1"/>
        <end position="25"/>
    </location>
</feature>
<feature type="transmembrane region" description="Helical" evidence="2">
    <location>
        <begin position="320"/>
        <end position="344"/>
    </location>
</feature>
<feature type="compositionally biased region" description="Basic and acidic residues" evidence="1">
    <location>
        <begin position="1"/>
        <end position="12"/>
    </location>
</feature>
<comment type="caution">
    <text evidence="4">The sequence shown here is derived from an EMBL/GenBank/DDBJ whole genome shotgun (WGS) entry which is preliminary data.</text>
</comment>
<feature type="domain" description="DUF3533" evidence="3">
    <location>
        <begin position="53"/>
        <end position="416"/>
    </location>
</feature>
<evidence type="ECO:0000256" key="2">
    <source>
        <dbReference type="SAM" id="Phobius"/>
    </source>
</evidence>
<evidence type="ECO:0000256" key="1">
    <source>
        <dbReference type="SAM" id="MobiDB-lite"/>
    </source>
</evidence>
<accession>A0A8H5GZH5</accession>
<feature type="transmembrane region" description="Helical" evidence="2">
    <location>
        <begin position="351"/>
        <end position="375"/>
    </location>
</feature>
<sequence length="457" mass="50338">MSAHSTEVERSISRRSGASSQDEKPFSKSFFDKNNAVARAIYIKVLFGGTFSTILIIFAIFPFFWGALWKTPVRNLNGWVVDFDGGLVGQTVAQALTSQQVSLLGKVTWTAIPASRFPGGAVELAAEVQEERTWAAIAIHSGSTTRLQASYTNPNASYDGSEAITIYAVEARSENAYRSLIRPSAQAVLEKISQTFALQAMSQLASSANLTALALNSPQTVLTPIAYTFDNLIPFDQPVATAVTFVGLIYQLILSFFIVMICSAARDAAGFNRTLSLRSLILTRYASSFGAYFIVSLFNALLSLAFQLDFTRKFGHGGFVVFWMLNWVGMLAVGLALESLLTLLTPQFMPFFMIMWIIINVSVCIFPIEVMPVVFRYGYAVPFYNISRAVRSIVYGTKNTIGENFGILIAWAAISCITLALIQWFIRRRDVANADLVPPQSEKDEPETTVGEEKQQA</sequence>
<dbReference type="PANTHER" id="PTHR34814:SF1">
    <property type="entry name" value="NITROSOGUANIDINE RESISTANCE PROTEIN SNG1"/>
    <property type="match status" value="1"/>
</dbReference>
<dbReference type="InterPro" id="IPR022703">
    <property type="entry name" value="DUF3533"/>
</dbReference>
<gene>
    <name evidence="4" type="ORF">D9615_008810</name>
</gene>
<dbReference type="AlphaFoldDB" id="A0A8H5GZH5"/>
<feature type="transmembrane region" description="Helical" evidence="2">
    <location>
        <begin position="41"/>
        <end position="65"/>
    </location>
</feature>
<evidence type="ECO:0000313" key="4">
    <source>
        <dbReference type="EMBL" id="KAF5374176.1"/>
    </source>
</evidence>
<keyword evidence="5" id="KW-1185">Reference proteome</keyword>
<feature type="transmembrane region" description="Helical" evidence="2">
    <location>
        <begin position="239"/>
        <end position="264"/>
    </location>
</feature>
<keyword evidence="2" id="KW-0812">Transmembrane</keyword>
<feature type="transmembrane region" description="Helical" evidence="2">
    <location>
        <begin position="405"/>
        <end position="426"/>
    </location>
</feature>
<feature type="transmembrane region" description="Helical" evidence="2">
    <location>
        <begin position="285"/>
        <end position="308"/>
    </location>
</feature>
<keyword evidence="2" id="KW-1133">Transmembrane helix</keyword>
<dbReference type="EMBL" id="JAACJP010000037">
    <property type="protein sequence ID" value="KAF5374176.1"/>
    <property type="molecule type" value="Genomic_DNA"/>
</dbReference>
<reference evidence="4 5" key="1">
    <citation type="journal article" date="2020" name="ISME J.">
        <title>Uncovering the hidden diversity of litter-decomposition mechanisms in mushroom-forming fungi.</title>
        <authorList>
            <person name="Floudas D."/>
            <person name="Bentzer J."/>
            <person name="Ahren D."/>
            <person name="Johansson T."/>
            <person name="Persson P."/>
            <person name="Tunlid A."/>
        </authorList>
    </citation>
    <scope>NUCLEOTIDE SEQUENCE [LARGE SCALE GENOMIC DNA]</scope>
    <source>
        <strain evidence="4 5">CBS 661.87</strain>
    </source>
</reference>
<proteinExistence type="predicted"/>
<evidence type="ECO:0000259" key="3">
    <source>
        <dbReference type="Pfam" id="PF12051"/>
    </source>
</evidence>